<dbReference type="InterPro" id="IPR036291">
    <property type="entry name" value="NAD(P)-bd_dom_sf"/>
</dbReference>
<dbReference type="SUPFAM" id="SSF51735">
    <property type="entry name" value="NAD(P)-binding Rossmann-fold domains"/>
    <property type="match status" value="1"/>
</dbReference>
<comment type="similarity">
    <text evidence="1">Belongs to the short-chain dehydrogenases/reductases (SDR) family.</text>
</comment>
<dbReference type="PANTHER" id="PTHR42760">
    <property type="entry name" value="SHORT-CHAIN DEHYDROGENASES/REDUCTASES FAMILY MEMBER"/>
    <property type="match status" value="1"/>
</dbReference>
<organism evidence="3 4">
    <name type="scientific">Cordyceps militaris (strain CM01)</name>
    <name type="common">Caterpillar fungus</name>
    <dbReference type="NCBI Taxonomy" id="983644"/>
    <lineage>
        <taxon>Eukaryota</taxon>
        <taxon>Fungi</taxon>
        <taxon>Dikarya</taxon>
        <taxon>Ascomycota</taxon>
        <taxon>Pezizomycotina</taxon>
        <taxon>Sordariomycetes</taxon>
        <taxon>Hypocreomycetidae</taxon>
        <taxon>Hypocreales</taxon>
        <taxon>Cordycipitaceae</taxon>
        <taxon>Cordyceps</taxon>
    </lineage>
</organism>
<evidence type="ECO:0000256" key="2">
    <source>
        <dbReference type="ARBA" id="ARBA00022857"/>
    </source>
</evidence>
<dbReference type="GO" id="GO:0016616">
    <property type="term" value="F:oxidoreductase activity, acting on the CH-OH group of donors, NAD or NADP as acceptor"/>
    <property type="evidence" value="ECO:0007669"/>
    <property type="project" value="TreeGrafter"/>
</dbReference>
<dbReference type="Proteomes" id="UP000001610">
    <property type="component" value="Unassembled WGS sequence"/>
</dbReference>
<protein>
    <submittedName>
        <fullName evidence="3">Short chain dehydrogenase/reductase family oxidoreductase, putative</fullName>
    </submittedName>
</protein>
<dbReference type="eggNOG" id="KOG0725">
    <property type="taxonomic scope" value="Eukaryota"/>
</dbReference>
<keyword evidence="4" id="KW-1185">Reference proteome</keyword>
<dbReference type="HOGENOM" id="CLU_010194_1_0_1"/>
<sequence>MEPLLEGYNDLITGAGSDISDIYQGIGKATALHFAQHGAAGLALADIRPASVAAVAALLGETHAHVRVVPLVLDVTSADGVRAAVAQAVAALGRLDVAVNNAGVAGTTSRTHELPDEAWDRTLAVDLNGVFYCQREELAVMMQQDHLGPRRGRGVIINTASLYGLRAPVVPLYQSAYTAAKHAVVGLTKSDGVHYGPHGIRVNAVCPGYVETPLISSLANAAAVTALMLRNTPVERLVSPDEVADGIVFLASTMSSAMMASTLSLDLGISSSS</sequence>
<dbReference type="AlphaFoldDB" id="G3JIC4"/>
<evidence type="ECO:0000313" key="3">
    <source>
        <dbReference type="EMBL" id="EGX91874.1"/>
    </source>
</evidence>
<gene>
    <name evidence="3" type="ORF">CCM_06032</name>
</gene>
<dbReference type="Pfam" id="PF13561">
    <property type="entry name" value="adh_short_C2"/>
    <property type="match status" value="1"/>
</dbReference>
<dbReference type="RefSeq" id="XP_006671238.1">
    <property type="nucleotide sequence ID" value="XM_006671175.1"/>
</dbReference>
<dbReference type="FunFam" id="3.40.50.720:FF:000084">
    <property type="entry name" value="Short-chain dehydrogenase reductase"/>
    <property type="match status" value="1"/>
</dbReference>
<dbReference type="VEuPathDB" id="FungiDB:CCM_06032"/>
<keyword evidence="2" id="KW-0521">NADP</keyword>
<reference evidence="3 4" key="1">
    <citation type="journal article" date="2011" name="Genome Biol.">
        <title>Genome sequence of the insect pathogenic fungus Cordyceps militaris, a valued traditional Chinese medicine.</title>
        <authorList>
            <person name="Zheng P."/>
            <person name="Xia Y."/>
            <person name="Xiao G."/>
            <person name="Xiong C."/>
            <person name="Hu X."/>
            <person name="Zhang S."/>
            <person name="Zheng H."/>
            <person name="Huang Y."/>
            <person name="Zhou Y."/>
            <person name="Wang S."/>
            <person name="Zhao G.P."/>
            <person name="Liu X."/>
            <person name="St Leger R.J."/>
            <person name="Wang C."/>
        </authorList>
    </citation>
    <scope>NUCLEOTIDE SEQUENCE [LARGE SCALE GENOMIC DNA]</scope>
    <source>
        <strain evidence="3 4">CM01</strain>
    </source>
</reference>
<proteinExistence type="inferred from homology"/>
<dbReference type="EMBL" id="JH126402">
    <property type="protein sequence ID" value="EGX91874.1"/>
    <property type="molecule type" value="Genomic_DNA"/>
</dbReference>
<dbReference type="Gene3D" id="3.40.50.720">
    <property type="entry name" value="NAD(P)-binding Rossmann-like Domain"/>
    <property type="match status" value="1"/>
</dbReference>
<evidence type="ECO:0000256" key="1">
    <source>
        <dbReference type="ARBA" id="ARBA00006484"/>
    </source>
</evidence>
<dbReference type="PRINTS" id="PR00081">
    <property type="entry name" value="GDHRDH"/>
</dbReference>
<dbReference type="OMA" id="CEPHLKA"/>
<accession>G3JIC4</accession>
<name>G3JIC4_CORMM</name>
<evidence type="ECO:0000313" key="4">
    <source>
        <dbReference type="Proteomes" id="UP000001610"/>
    </source>
</evidence>
<dbReference type="InParanoid" id="G3JIC4"/>
<dbReference type="InterPro" id="IPR002347">
    <property type="entry name" value="SDR_fam"/>
</dbReference>
<dbReference type="CDD" id="cd05233">
    <property type="entry name" value="SDR_c"/>
    <property type="match status" value="1"/>
</dbReference>
<dbReference type="KEGG" id="cmt:CCM_06032"/>
<dbReference type="GeneID" id="18168049"/>
<dbReference type="PRINTS" id="PR00080">
    <property type="entry name" value="SDRFAMILY"/>
</dbReference>
<dbReference type="STRING" id="983644.G3JIC4"/>
<dbReference type="OrthoDB" id="5840532at2759"/>